<dbReference type="Proteomes" id="UP000321832">
    <property type="component" value="Unassembled WGS sequence"/>
</dbReference>
<dbReference type="EMBL" id="VOPW01000001">
    <property type="protein sequence ID" value="TXC67275.1"/>
    <property type="molecule type" value="Genomic_DNA"/>
</dbReference>
<gene>
    <name evidence="2" type="ORF">FSC37_20975</name>
</gene>
<organism evidence="2 3">
    <name type="scientific">Piscinibacter aquaticus</name>
    <dbReference type="NCBI Taxonomy" id="392597"/>
    <lineage>
        <taxon>Bacteria</taxon>
        <taxon>Pseudomonadati</taxon>
        <taxon>Pseudomonadota</taxon>
        <taxon>Betaproteobacteria</taxon>
        <taxon>Burkholderiales</taxon>
        <taxon>Sphaerotilaceae</taxon>
        <taxon>Piscinibacter</taxon>
    </lineage>
</organism>
<accession>A0A5C6U664</accession>
<feature type="region of interest" description="Disordered" evidence="1">
    <location>
        <begin position="84"/>
        <end position="109"/>
    </location>
</feature>
<protein>
    <submittedName>
        <fullName evidence="2">Uncharacterized protein</fullName>
    </submittedName>
</protein>
<evidence type="ECO:0000313" key="2">
    <source>
        <dbReference type="EMBL" id="TXC67275.1"/>
    </source>
</evidence>
<comment type="caution">
    <text evidence="2">The sequence shown here is derived from an EMBL/GenBank/DDBJ whole genome shotgun (WGS) entry which is preliminary data.</text>
</comment>
<sequence length="109" mass="11183">MELATAGEGSAVVVSQGQSSTAAGTHLFVDLRDPATGAWRTTAALAAGSLVTGSYGPPVAVDAGWAGWCGRRPTSWATGACRAPADRTVSGHERRTQLHRADLPASRQP</sequence>
<feature type="compositionally biased region" description="Basic and acidic residues" evidence="1">
    <location>
        <begin position="89"/>
        <end position="102"/>
    </location>
</feature>
<evidence type="ECO:0000313" key="3">
    <source>
        <dbReference type="Proteomes" id="UP000321832"/>
    </source>
</evidence>
<evidence type="ECO:0000256" key="1">
    <source>
        <dbReference type="SAM" id="MobiDB-lite"/>
    </source>
</evidence>
<proteinExistence type="predicted"/>
<dbReference type="AlphaFoldDB" id="A0A5C6U664"/>
<keyword evidence="3" id="KW-1185">Reference proteome</keyword>
<reference evidence="2 3" key="1">
    <citation type="submission" date="2019-08" db="EMBL/GenBank/DDBJ databases">
        <authorList>
            <person name="Khan S.A."/>
            <person name="Jeon C.O."/>
            <person name="Jeong S.E."/>
        </authorList>
    </citation>
    <scope>NUCLEOTIDE SEQUENCE [LARGE SCALE GENOMIC DNA]</scope>
    <source>
        <strain evidence="3">IMCC1728</strain>
    </source>
</reference>
<name>A0A5C6U664_9BURK</name>